<evidence type="ECO:0000256" key="4">
    <source>
        <dbReference type="ARBA" id="ARBA00022827"/>
    </source>
</evidence>
<dbReference type="PANTHER" id="PTHR43098">
    <property type="entry name" value="L-ORNITHINE N(5)-MONOOXYGENASE-RELATED"/>
    <property type="match status" value="1"/>
</dbReference>
<gene>
    <name evidence="7" type="ORF">VMCG_08271</name>
</gene>
<dbReference type="PANTHER" id="PTHR43098:SF2">
    <property type="entry name" value="FAD-BINDING MONOOXYGENASE AUSB-RELATED"/>
    <property type="match status" value="1"/>
</dbReference>
<organism evidence="7 8">
    <name type="scientific">Cytospora schulzeri</name>
    <dbReference type="NCBI Taxonomy" id="448051"/>
    <lineage>
        <taxon>Eukaryota</taxon>
        <taxon>Fungi</taxon>
        <taxon>Dikarya</taxon>
        <taxon>Ascomycota</taxon>
        <taxon>Pezizomycotina</taxon>
        <taxon>Sordariomycetes</taxon>
        <taxon>Sordariomycetidae</taxon>
        <taxon>Diaporthales</taxon>
        <taxon>Cytosporaceae</taxon>
        <taxon>Cytospora</taxon>
    </lineage>
</organism>
<dbReference type="EMBL" id="LKEA01000042">
    <property type="protein sequence ID" value="ROV94039.1"/>
    <property type="molecule type" value="Genomic_DNA"/>
</dbReference>
<dbReference type="AlphaFoldDB" id="A0A423VSX1"/>
<dbReference type="Proteomes" id="UP000283895">
    <property type="component" value="Unassembled WGS sequence"/>
</dbReference>
<proteinExistence type="inferred from homology"/>
<dbReference type="InterPro" id="IPR036188">
    <property type="entry name" value="FAD/NAD-bd_sf"/>
</dbReference>
<protein>
    <submittedName>
        <fullName evidence="7">Uncharacterized protein</fullName>
    </submittedName>
</protein>
<evidence type="ECO:0000256" key="5">
    <source>
        <dbReference type="ARBA" id="ARBA00022857"/>
    </source>
</evidence>
<sequence>MARFRGKHVGIIGTGATAIQAVPQLARHVKELDTHKGWHIERRDSFARFVSKPGGPDETNMVDDWWIKIDAYDAISGPPPQSRVPPVPKAVGAHMSDAVGLELPHAGRTRARVDGTIKDKDTATKLKPQVLSDGYLQAFNLPNVHLVETDEKGVNSTTEKGLILDDTSSRWM</sequence>
<keyword evidence="8" id="KW-1185">Reference proteome</keyword>
<accession>A0A423VSX1</accession>
<evidence type="ECO:0000256" key="3">
    <source>
        <dbReference type="ARBA" id="ARBA00022630"/>
    </source>
</evidence>
<keyword evidence="3" id="KW-0285">Flavoprotein</keyword>
<evidence type="ECO:0000313" key="7">
    <source>
        <dbReference type="EMBL" id="ROV94039.1"/>
    </source>
</evidence>
<comment type="similarity">
    <text evidence="2">Belongs to the FAD-binding monooxygenase family.</text>
</comment>
<keyword evidence="5" id="KW-0521">NADP</keyword>
<dbReference type="SUPFAM" id="SSF51905">
    <property type="entry name" value="FAD/NAD(P)-binding domain"/>
    <property type="match status" value="1"/>
</dbReference>
<dbReference type="Gene3D" id="3.50.50.60">
    <property type="entry name" value="FAD/NAD(P)-binding domain"/>
    <property type="match status" value="1"/>
</dbReference>
<keyword evidence="4" id="KW-0274">FAD</keyword>
<dbReference type="OrthoDB" id="66881at2759"/>
<comment type="cofactor">
    <cofactor evidence="1">
        <name>FAD</name>
        <dbReference type="ChEBI" id="CHEBI:57692"/>
    </cofactor>
</comment>
<evidence type="ECO:0000256" key="2">
    <source>
        <dbReference type="ARBA" id="ARBA00010139"/>
    </source>
</evidence>
<name>A0A423VSX1_9PEZI</name>
<evidence type="ECO:0000256" key="1">
    <source>
        <dbReference type="ARBA" id="ARBA00001974"/>
    </source>
</evidence>
<dbReference type="GO" id="GO:0016491">
    <property type="term" value="F:oxidoreductase activity"/>
    <property type="evidence" value="ECO:0007669"/>
    <property type="project" value="UniProtKB-KW"/>
</dbReference>
<evidence type="ECO:0000313" key="8">
    <source>
        <dbReference type="Proteomes" id="UP000283895"/>
    </source>
</evidence>
<comment type="caution">
    <text evidence="7">The sequence shown here is derived from an EMBL/GenBank/DDBJ whole genome shotgun (WGS) entry which is preliminary data.</text>
</comment>
<evidence type="ECO:0000256" key="6">
    <source>
        <dbReference type="ARBA" id="ARBA00023002"/>
    </source>
</evidence>
<keyword evidence="6" id="KW-0560">Oxidoreductase</keyword>
<reference evidence="7 8" key="1">
    <citation type="submission" date="2015-09" db="EMBL/GenBank/DDBJ databases">
        <title>Host preference determinants of Valsa canker pathogens revealed by comparative genomics.</title>
        <authorList>
            <person name="Yin Z."/>
            <person name="Huang L."/>
        </authorList>
    </citation>
    <scope>NUCLEOTIDE SEQUENCE [LARGE SCALE GENOMIC DNA]</scope>
    <source>
        <strain evidence="7 8">03-1</strain>
    </source>
</reference>
<dbReference type="InterPro" id="IPR050775">
    <property type="entry name" value="FAD-binding_Monooxygenases"/>
</dbReference>
<dbReference type="STRING" id="356882.A0A423VSX1"/>